<gene>
    <name evidence="1" type="ORF">NDU88_004171</name>
</gene>
<dbReference type="EMBL" id="JANPWB010000002">
    <property type="protein sequence ID" value="KAJ1208788.1"/>
    <property type="molecule type" value="Genomic_DNA"/>
</dbReference>
<name>A0AAV7W494_PLEWA</name>
<reference evidence="1" key="1">
    <citation type="journal article" date="2022" name="bioRxiv">
        <title>Sequencing and chromosome-scale assembly of the giantPleurodeles waltlgenome.</title>
        <authorList>
            <person name="Brown T."/>
            <person name="Elewa A."/>
            <person name="Iarovenko S."/>
            <person name="Subramanian E."/>
            <person name="Araus A.J."/>
            <person name="Petzold A."/>
            <person name="Susuki M."/>
            <person name="Suzuki K.-i.T."/>
            <person name="Hayashi T."/>
            <person name="Toyoda A."/>
            <person name="Oliveira C."/>
            <person name="Osipova E."/>
            <person name="Leigh N.D."/>
            <person name="Simon A."/>
            <person name="Yun M.H."/>
        </authorList>
    </citation>
    <scope>NUCLEOTIDE SEQUENCE</scope>
    <source>
        <strain evidence="1">20211129_DDA</strain>
        <tissue evidence="1">Liver</tissue>
    </source>
</reference>
<comment type="caution">
    <text evidence="1">The sequence shown here is derived from an EMBL/GenBank/DDBJ whole genome shotgun (WGS) entry which is preliminary data.</text>
</comment>
<feature type="non-terminal residue" evidence="1">
    <location>
        <position position="54"/>
    </location>
</feature>
<keyword evidence="2" id="KW-1185">Reference proteome</keyword>
<dbReference type="Proteomes" id="UP001066276">
    <property type="component" value="Chromosome 1_2"/>
</dbReference>
<feature type="non-terminal residue" evidence="1">
    <location>
        <position position="1"/>
    </location>
</feature>
<protein>
    <submittedName>
        <fullName evidence="1">Uncharacterized protein</fullName>
    </submittedName>
</protein>
<organism evidence="1 2">
    <name type="scientific">Pleurodeles waltl</name>
    <name type="common">Iberian ribbed newt</name>
    <dbReference type="NCBI Taxonomy" id="8319"/>
    <lineage>
        <taxon>Eukaryota</taxon>
        <taxon>Metazoa</taxon>
        <taxon>Chordata</taxon>
        <taxon>Craniata</taxon>
        <taxon>Vertebrata</taxon>
        <taxon>Euteleostomi</taxon>
        <taxon>Amphibia</taxon>
        <taxon>Batrachia</taxon>
        <taxon>Caudata</taxon>
        <taxon>Salamandroidea</taxon>
        <taxon>Salamandridae</taxon>
        <taxon>Pleurodelinae</taxon>
        <taxon>Pleurodeles</taxon>
    </lineage>
</organism>
<proteinExistence type="predicted"/>
<evidence type="ECO:0000313" key="2">
    <source>
        <dbReference type="Proteomes" id="UP001066276"/>
    </source>
</evidence>
<sequence>VLVHPFCIPLCTGAKKRLLLGNPQDLLLSSLSSDLLFNLFHYEKPTCQEEGLLS</sequence>
<dbReference type="AlphaFoldDB" id="A0AAV7W494"/>
<accession>A0AAV7W494</accession>
<evidence type="ECO:0000313" key="1">
    <source>
        <dbReference type="EMBL" id="KAJ1208788.1"/>
    </source>
</evidence>